<dbReference type="SUPFAM" id="SSF51679">
    <property type="entry name" value="Bacterial luciferase-like"/>
    <property type="match status" value="1"/>
</dbReference>
<name>A0ABY4YI22_9MICO</name>
<dbReference type="Gene3D" id="3.20.20.30">
    <property type="entry name" value="Luciferase-like domain"/>
    <property type="match status" value="1"/>
</dbReference>
<dbReference type="NCBIfam" id="TIGR03557">
    <property type="entry name" value="F420_G6P_family"/>
    <property type="match status" value="1"/>
</dbReference>
<organism evidence="3 4">
    <name type="scientific">Ornithinimicrobium cryptoxanthini</name>
    <dbReference type="NCBI Taxonomy" id="2934161"/>
    <lineage>
        <taxon>Bacteria</taxon>
        <taxon>Bacillati</taxon>
        <taxon>Actinomycetota</taxon>
        <taxon>Actinomycetes</taxon>
        <taxon>Micrococcales</taxon>
        <taxon>Ornithinimicrobiaceae</taxon>
        <taxon>Ornithinimicrobium</taxon>
    </lineage>
</organism>
<evidence type="ECO:0000259" key="2">
    <source>
        <dbReference type="Pfam" id="PF00296"/>
    </source>
</evidence>
<evidence type="ECO:0000313" key="4">
    <source>
        <dbReference type="Proteomes" id="UP001056535"/>
    </source>
</evidence>
<dbReference type="InterPro" id="IPR050564">
    <property type="entry name" value="F420-G6PD/mer"/>
</dbReference>
<feature type="domain" description="Luciferase-like" evidence="2">
    <location>
        <begin position="8"/>
        <end position="291"/>
    </location>
</feature>
<dbReference type="EMBL" id="CP099490">
    <property type="protein sequence ID" value="USQ76404.1"/>
    <property type="molecule type" value="Genomic_DNA"/>
</dbReference>
<keyword evidence="4" id="KW-1185">Reference proteome</keyword>
<dbReference type="EC" id="1.-.-.-" evidence="3"/>
<gene>
    <name evidence="3" type="ORF">NF557_00275</name>
</gene>
<protein>
    <submittedName>
        <fullName evidence="3">TIGR03885 family FMN-dependent LLM class oxidoreductase</fullName>
        <ecNumber evidence="3">1.-.-.-</ecNumber>
    </submittedName>
</protein>
<evidence type="ECO:0000313" key="3">
    <source>
        <dbReference type="EMBL" id="USQ76404.1"/>
    </source>
</evidence>
<dbReference type="InterPro" id="IPR023907">
    <property type="entry name" value="Non-F420_Flavin_OxRdtase"/>
</dbReference>
<dbReference type="InterPro" id="IPR036661">
    <property type="entry name" value="Luciferase-like_sf"/>
</dbReference>
<keyword evidence="1 3" id="KW-0560">Oxidoreductase</keyword>
<dbReference type="RefSeq" id="WP_252621099.1">
    <property type="nucleotide sequence ID" value="NZ_CP099490.1"/>
</dbReference>
<dbReference type="NCBIfam" id="TIGR03885">
    <property type="entry name" value="flavin_revert"/>
    <property type="match status" value="1"/>
</dbReference>
<dbReference type="PANTHER" id="PTHR43244:SF1">
    <property type="entry name" value="5,10-METHYLENETETRAHYDROMETHANOPTERIN REDUCTASE"/>
    <property type="match status" value="1"/>
</dbReference>
<reference evidence="3" key="1">
    <citation type="submission" date="2022-06" db="EMBL/GenBank/DDBJ databases">
        <title>Ornithinimicrobium JY.X270.</title>
        <authorList>
            <person name="Huang Y."/>
        </authorList>
    </citation>
    <scope>NUCLEOTIDE SEQUENCE</scope>
    <source>
        <strain evidence="3">JY.X270</strain>
    </source>
</reference>
<proteinExistence type="predicted"/>
<dbReference type="InterPro" id="IPR019945">
    <property type="entry name" value="F420_G6P_DH-rel"/>
</dbReference>
<dbReference type="InterPro" id="IPR011251">
    <property type="entry name" value="Luciferase-like_dom"/>
</dbReference>
<dbReference type="Proteomes" id="UP001056535">
    <property type="component" value="Chromosome"/>
</dbReference>
<sequence length="325" mass="35516">MTRFGFHASHEQIDPAQLLVDVRHAESVGFDMAMCSDHIAPWSSRQGHSGNNWTWLGAVLATTAFPIGTLAIPGHRYHPVVLAHQLATLAQMFPDRVWAALGSGEAMNEHVTGARWPQKEERVSHLEESVDVIRRLLTGEEVSHHGSFTVDRARLWDVPEAPPLLLGPAISPPSAARVATWADGLVTVSQPAEVLRDVVTAYSDAGGTGRLAVQVHLSWAPTLQEAEALAHDQWRSNVFAPPVPADTMTTQAFDAMAEHVPEGVVTKTVRVSEDLGRHREWLAEFAELGFDDIYLHHVGQDQAAFIEIFGEQVLPAVRGVNDASN</sequence>
<accession>A0ABY4YI22</accession>
<dbReference type="Pfam" id="PF00296">
    <property type="entry name" value="Bac_luciferase"/>
    <property type="match status" value="1"/>
</dbReference>
<dbReference type="PANTHER" id="PTHR43244">
    <property type="match status" value="1"/>
</dbReference>
<evidence type="ECO:0000256" key="1">
    <source>
        <dbReference type="ARBA" id="ARBA00023002"/>
    </source>
</evidence>
<dbReference type="GO" id="GO:0016491">
    <property type="term" value="F:oxidoreductase activity"/>
    <property type="evidence" value="ECO:0007669"/>
    <property type="project" value="UniProtKB-KW"/>
</dbReference>